<gene>
    <name evidence="2" type="ORF">D9757_007811</name>
</gene>
<reference evidence="2 3" key="1">
    <citation type="journal article" date="2020" name="ISME J.">
        <title>Uncovering the hidden diversity of litter-decomposition mechanisms in mushroom-forming fungi.</title>
        <authorList>
            <person name="Floudas D."/>
            <person name="Bentzer J."/>
            <person name="Ahren D."/>
            <person name="Johansson T."/>
            <person name="Persson P."/>
            <person name="Tunlid A."/>
        </authorList>
    </citation>
    <scope>NUCLEOTIDE SEQUENCE [LARGE SCALE GENOMIC DNA]</scope>
    <source>
        <strain evidence="2 3">CBS 406.79</strain>
    </source>
</reference>
<evidence type="ECO:0000313" key="3">
    <source>
        <dbReference type="Proteomes" id="UP000518752"/>
    </source>
</evidence>
<organism evidence="2 3">
    <name type="scientific">Collybiopsis confluens</name>
    <dbReference type="NCBI Taxonomy" id="2823264"/>
    <lineage>
        <taxon>Eukaryota</taxon>
        <taxon>Fungi</taxon>
        <taxon>Dikarya</taxon>
        <taxon>Basidiomycota</taxon>
        <taxon>Agaricomycotina</taxon>
        <taxon>Agaricomycetes</taxon>
        <taxon>Agaricomycetidae</taxon>
        <taxon>Agaricales</taxon>
        <taxon>Marasmiineae</taxon>
        <taxon>Omphalotaceae</taxon>
        <taxon>Collybiopsis</taxon>
    </lineage>
</organism>
<keyword evidence="3" id="KW-1185">Reference proteome</keyword>
<dbReference type="Proteomes" id="UP000518752">
    <property type="component" value="Unassembled WGS sequence"/>
</dbReference>
<sequence length="414" mass="45551">MPISHHLPYKIMQKEVIPLLSKLEKDFNTTQAGVPTTSKRTLTSESRTATLKTNDSLRAYMERLKSDPFKVLAKCTRNEIASSKPGATTTLEAHVDETMTSILTQIFPSQAKFSVAPQARHLKIAQVDNISVLARDHTNRDFSTLTVDSNGVDSDGVDASYEWSLDFSDLSTSTPKRTDHPATSARPSVANPALPSNSSSIPKSSRLLAQAAISPVDSISREFEVMELSMDSIDPPTPNLSFKPPTKLGELNLLPATAHPNLEADDVVILSTVQDRMGRTVLKHPTRRDYIIPDFHVYALEGPGRERKLLVVCENKFIVNPYKQLMEYLTQSLAANPEVIGIGARVNKDGKGLEFLLVQGDPTELGTGCRIVLAEDGSEWHAYNSNVLYRTLLDVATKHWQADDESDNEGAGDK</sequence>
<dbReference type="AlphaFoldDB" id="A0A8H5HPZ8"/>
<evidence type="ECO:0000256" key="1">
    <source>
        <dbReference type="SAM" id="MobiDB-lite"/>
    </source>
</evidence>
<comment type="caution">
    <text evidence="2">The sequence shown here is derived from an EMBL/GenBank/DDBJ whole genome shotgun (WGS) entry which is preliminary data.</text>
</comment>
<dbReference type="EMBL" id="JAACJN010000032">
    <property type="protein sequence ID" value="KAF5387434.1"/>
    <property type="molecule type" value="Genomic_DNA"/>
</dbReference>
<evidence type="ECO:0000313" key="2">
    <source>
        <dbReference type="EMBL" id="KAF5387434.1"/>
    </source>
</evidence>
<protein>
    <submittedName>
        <fullName evidence="2">Uncharacterized protein</fullName>
    </submittedName>
</protein>
<accession>A0A8H5HPZ8</accession>
<name>A0A8H5HPZ8_9AGAR</name>
<proteinExistence type="predicted"/>
<feature type="region of interest" description="Disordered" evidence="1">
    <location>
        <begin position="170"/>
        <end position="202"/>
    </location>
</feature>